<feature type="domain" description="Ferrous iron transporter FeoA-like" evidence="2">
    <location>
        <begin position="1"/>
        <end position="74"/>
    </location>
</feature>
<dbReference type="Pfam" id="PF04023">
    <property type="entry name" value="FeoA"/>
    <property type="match status" value="1"/>
</dbReference>
<dbReference type="GO" id="GO:0046914">
    <property type="term" value="F:transition metal ion binding"/>
    <property type="evidence" value="ECO:0007669"/>
    <property type="project" value="InterPro"/>
</dbReference>
<dbReference type="SMART" id="SM00899">
    <property type="entry name" value="FeoA"/>
    <property type="match status" value="1"/>
</dbReference>
<dbReference type="SUPFAM" id="SSF50037">
    <property type="entry name" value="C-terminal domain of transcriptional repressors"/>
    <property type="match status" value="1"/>
</dbReference>
<reference evidence="3 4" key="1">
    <citation type="submission" date="2016-08" db="EMBL/GenBank/DDBJ databases">
        <title>Genome of Bacillus solimangrovi GH2-4.</title>
        <authorList>
            <person name="Lim S."/>
            <person name="Kim B.-C."/>
        </authorList>
    </citation>
    <scope>NUCLEOTIDE SEQUENCE [LARGE SCALE GENOMIC DNA]</scope>
    <source>
        <strain evidence="3 4">GH2-4</strain>
    </source>
</reference>
<dbReference type="STRING" id="1305675.BFG57_00920"/>
<dbReference type="Gene3D" id="2.30.30.90">
    <property type="match status" value="1"/>
</dbReference>
<dbReference type="InterPro" id="IPR038157">
    <property type="entry name" value="FeoA_core_dom"/>
</dbReference>
<sequence>MNIVNLKKGSKATINDLSKTSELVKQRLLHMGVDEGKQICLRCVMPFGGPVLIEACGQCISIRRKEALNIGVEKVVSTNCVIR</sequence>
<accession>A0A1E5LHM3</accession>
<proteinExistence type="predicted"/>
<dbReference type="OrthoDB" id="9811076at2"/>
<gene>
    <name evidence="3" type="ORF">BFG57_00920</name>
</gene>
<organism evidence="3 4">
    <name type="scientific">Bacillus solimangrovi</name>
    <dbReference type="NCBI Taxonomy" id="1305675"/>
    <lineage>
        <taxon>Bacteria</taxon>
        <taxon>Bacillati</taxon>
        <taxon>Bacillota</taxon>
        <taxon>Bacilli</taxon>
        <taxon>Bacillales</taxon>
        <taxon>Bacillaceae</taxon>
        <taxon>Bacillus</taxon>
    </lineage>
</organism>
<keyword evidence="4" id="KW-1185">Reference proteome</keyword>
<evidence type="ECO:0000259" key="2">
    <source>
        <dbReference type="SMART" id="SM00899"/>
    </source>
</evidence>
<dbReference type="RefSeq" id="WP_069716483.1">
    <property type="nucleotide sequence ID" value="NZ_MJEH01000011.1"/>
</dbReference>
<dbReference type="InterPro" id="IPR007167">
    <property type="entry name" value="Fe-transptr_FeoA-like"/>
</dbReference>
<dbReference type="EMBL" id="MJEH01000011">
    <property type="protein sequence ID" value="OEH93580.1"/>
    <property type="molecule type" value="Genomic_DNA"/>
</dbReference>
<evidence type="ECO:0000313" key="4">
    <source>
        <dbReference type="Proteomes" id="UP000095209"/>
    </source>
</evidence>
<name>A0A1E5LHM3_9BACI</name>
<evidence type="ECO:0000256" key="1">
    <source>
        <dbReference type="ARBA" id="ARBA00023004"/>
    </source>
</evidence>
<dbReference type="PANTHER" id="PTHR42954:SF1">
    <property type="entry name" value="FERROUS IRON TRANSPORTER FEOA DOMAIN-CONTAINING PROTEIN"/>
    <property type="match status" value="1"/>
</dbReference>
<comment type="caution">
    <text evidence="3">The sequence shown here is derived from an EMBL/GenBank/DDBJ whole genome shotgun (WGS) entry which is preliminary data.</text>
</comment>
<dbReference type="Proteomes" id="UP000095209">
    <property type="component" value="Unassembled WGS sequence"/>
</dbReference>
<dbReference type="PANTHER" id="PTHR42954">
    <property type="entry name" value="FE(2+) TRANSPORT PROTEIN A"/>
    <property type="match status" value="1"/>
</dbReference>
<dbReference type="InterPro" id="IPR052713">
    <property type="entry name" value="FeoA"/>
</dbReference>
<evidence type="ECO:0000313" key="3">
    <source>
        <dbReference type="EMBL" id="OEH93580.1"/>
    </source>
</evidence>
<protein>
    <submittedName>
        <fullName evidence="3">Iron transporter FeoA</fullName>
    </submittedName>
</protein>
<dbReference type="AlphaFoldDB" id="A0A1E5LHM3"/>
<keyword evidence="1" id="KW-0408">Iron</keyword>
<dbReference type="InterPro" id="IPR008988">
    <property type="entry name" value="Transcriptional_repressor_C"/>
</dbReference>